<comment type="caution">
    <text evidence="10">Lacks conserved residue(s) required for the propagation of feature annotation.</text>
</comment>
<evidence type="ECO:0000256" key="7">
    <source>
        <dbReference type="ARBA" id="ARBA00022989"/>
    </source>
</evidence>
<comment type="subcellular location">
    <subcellularLocation>
        <location evidence="1 10">Cell membrane</location>
        <topology evidence="1 10">Multi-pass membrane protein</topology>
    </subcellularLocation>
</comment>
<feature type="transmembrane region" description="Helical" evidence="10">
    <location>
        <begin position="51"/>
        <end position="73"/>
    </location>
</feature>
<keyword evidence="7 10" id="KW-1133">Transmembrane helix</keyword>
<dbReference type="EMBL" id="JACPNR010000004">
    <property type="protein sequence ID" value="MBI2677557.1"/>
    <property type="molecule type" value="Genomic_DNA"/>
</dbReference>
<keyword evidence="4 10" id="KW-1003">Cell membrane</keyword>
<keyword evidence="3 10" id="KW-0813">Transport</keyword>
<comment type="function">
    <text evidence="10">Involved in protein export. Participates in an early event of protein translocation.</text>
</comment>
<dbReference type="GO" id="GO:0005886">
    <property type="term" value="C:plasma membrane"/>
    <property type="evidence" value="ECO:0007669"/>
    <property type="project" value="UniProtKB-SubCell"/>
</dbReference>
<dbReference type="GO" id="GO:0043952">
    <property type="term" value="P:protein transport by the Sec complex"/>
    <property type="evidence" value="ECO:0007669"/>
    <property type="project" value="TreeGrafter"/>
</dbReference>
<dbReference type="AlphaFoldDB" id="A0A932A6Y9"/>
<dbReference type="NCBIfam" id="TIGR00810">
    <property type="entry name" value="secG"/>
    <property type="match status" value="1"/>
</dbReference>
<organism evidence="12 13">
    <name type="scientific">Candidatus Korobacter versatilis</name>
    <dbReference type="NCBI Taxonomy" id="658062"/>
    <lineage>
        <taxon>Bacteria</taxon>
        <taxon>Pseudomonadati</taxon>
        <taxon>Acidobacteriota</taxon>
        <taxon>Terriglobia</taxon>
        <taxon>Terriglobales</taxon>
        <taxon>Candidatus Korobacteraceae</taxon>
        <taxon>Candidatus Korobacter</taxon>
    </lineage>
</organism>
<dbReference type="GO" id="GO:0065002">
    <property type="term" value="P:intracellular protein transmembrane transport"/>
    <property type="evidence" value="ECO:0007669"/>
    <property type="project" value="TreeGrafter"/>
</dbReference>
<feature type="region of interest" description="Disordered" evidence="11">
    <location>
        <begin position="81"/>
        <end position="122"/>
    </location>
</feature>
<evidence type="ECO:0000313" key="12">
    <source>
        <dbReference type="EMBL" id="MBI2677557.1"/>
    </source>
</evidence>
<proteinExistence type="inferred from homology"/>
<comment type="caution">
    <text evidence="12">The sequence shown here is derived from an EMBL/GenBank/DDBJ whole genome shotgun (WGS) entry which is preliminary data.</text>
</comment>
<evidence type="ECO:0000256" key="2">
    <source>
        <dbReference type="ARBA" id="ARBA00008445"/>
    </source>
</evidence>
<feature type="compositionally biased region" description="Low complexity" evidence="11">
    <location>
        <begin position="92"/>
        <end position="114"/>
    </location>
</feature>
<protein>
    <recommendedName>
        <fullName evidence="10">Protein-export membrane protein SecG</fullName>
    </recommendedName>
</protein>
<dbReference type="PANTHER" id="PTHR34182">
    <property type="entry name" value="PROTEIN-EXPORT MEMBRANE PROTEIN SECG"/>
    <property type="match status" value="1"/>
</dbReference>
<keyword evidence="5 10" id="KW-0812">Transmembrane</keyword>
<evidence type="ECO:0000313" key="13">
    <source>
        <dbReference type="Proteomes" id="UP000779809"/>
    </source>
</evidence>
<comment type="similarity">
    <text evidence="2 10">Belongs to the SecG family.</text>
</comment>
<evidence type="ECO:0000256" key="3">
    <source>
        <dbReference type="ARBA" id="ARBA00022448"/>
    </source>
</evidence>
<dbReference type="PRINTS" id="PR01651">
    <property type="entry name" value="SECGEXPORT"/>
</dbReference>
<evidence type="ECO:0000256" key="9">
    <source>
        <dbReference type="ARBA" id="ARBA00023136"/>
    </source>
</evidence>
<keyword evidence="6 10" id="KW-0653">Protein transport</keyword>
<sequence>MIALVTALHIIVCLFLIIVVLLQHGKSADIAATFGGQGSQTTFGPRGAATLLSKATTWSAIIFMVTSFTLVVLAKKNEGATGSAMQNEKAGQTQAAPAQTSPTPAPQPQQQAPATTPPAPKQ</sequence>
<evidence type="ECO:0000256" key="11">
    <source>
        <dbReference type="SAM" id="MobiDB-lite"/>
    </source>
</evidence>
<dbReference type="GO" id="GO:0009306">
    <property type="term" value="P:protein secretion"/>
    <property type="evidence" value="ECO:0007669"/>
    <property type="project" value="UniProtKB-UniRule"/>
</dbReference>
<dbReference type="InterPro" id="IPR004692">
    <property type="entry name" value="SecG"/>
</dbReference>
<evidence type="ECO:0000256" key="4">
    <source>
        <dbReference type="ARBA" id="ARBA00022475"/>
    </source>
</evidence>
<keyword evidence="8 10" id="KW-0811">Translocation</keyword>
<gene>
    <name evidence="12" type="primary">secG</name>
    <name evidence="12" type="ORF">HYX28_02105</name>
</gene>
<evidence type="ECO:0000256" key="10">
    <source>
        <dbReference type="RuleBase" id="RU365087"/>
    </source>
</evidence>
<evidence type="ECO:0000256" key="1">
    <source>
        <dbReference type="ARBA" id="ARBA00004651"/>
    </source>
</evidence>
<evidence type="ECO:0000256" key="6">
    <source>
        <dbReference type="ARBA" id="ARBA00022927"/>
    </source>
</evidence>
<keyword evidence="9 10" id="KW-0472">Membrane</keyword>
<dbReference type="Proteomes" id="UP000779809">
    <property type="component" value="Unassembled WGS sequence"/>
</dbReference>
<reference evidence="12" key="1">
    <citation type="submission" date="2020-07" db="EMBL/GenBank/DDBJ databases">
        <title>Huge and variable diversity of episymbiotic CPR bacteria and DPANN archaea in groundwater ecosystems.</title>
        <authorList>
            <person name="He C.Y."/>
            <person name="Keren R."/>
            <person name="Whittaker M."/>
            <person name="Farag I.F."/>
            <person name="Doudna J."/>
            <person name="Cate J.H.D."/>
            <person name="Banfield J.F."/>
        </authorList>
    </citation>
    <scope>NUCLEOTIDE SEQUENCE</scope>
    <source>
        <strain evidence="12">NC_groundwater_580_Pr5_B-0.1um_64_19</strain>
    </source>
</reference>
<evidence type="ECO:0000256" key="5">
    <source>
        <dbReference type="ARBA" id="ARBA00022692"/>
    </source>
</evidence>
<dbReference type="PANTHER" id="PTHR34182:SF1">
    <property type="entry name" value="PROTEIN-EXPORT MEMBRANE PROTEIN SECG"/>
    <property type="match status" value="1"/>
</dbReference>
<dbReference type="GO" id="GO:0015450">
    <property type="term" value="F:protein-transporting ATPase activity"/>
    <property type="evidence" value="ECO:0007669"/>
    <property type="project" value="UniProtKB-UniRule"/>
</dbReference>
<evidence type="ECO:0000256" key="8">
    <source>
        <dbReference type="ARBA" id="ARBA00023010"/>
    </source>
</evidence>
<dbReference type="Pfam" id="PF03840">
    <property type="entry name" value="SecG"/>
    <property type="match status" value="1"/>
</dbReference>
<accession>A0A932A6Y9</accession>
<name>A0A932A6Y9_9BACT</name>